<comment type="caution">
    <text evidence="2">The sequence shown here is derived from an EMBL/GenBank/DDBJ whole genome shotgun (WGS) entry which is preliminary data.</text>
</comment>
<dbReference type="InterPro" id="IPR003959">
    <property type="entry name" value="ATPase_AAA_core"/>
</dbReference>
<dbReference type="Gene3D" id="1.10.8.60">
    <property type="match status" value="1"/>
</dbReference>
<dbReference type="Proteomes" id="UP000024332">
    <property type="component" value="Unassembled WGS sequence"/>
</dbReference>
<accession>A0A031LPP1</accession>
<dbReference type="InterPro" id="IPR050304">
    <property type="entry name" value="MT-severing_AAA_ATPase"/>
</dbReference>
<dbReference type="Gene3D" id="3.40.50.300">
    <property type="entry name" value="P-loop containing nucleotide triphosphate hydrolases"/>
    <property type="match status" value="1"/>
</dbReference>
<proteinExistence type="predicted"/>
<dbReference type="GO" id="GO:0005524">
    <property type="term" value="F:ATP binding"/>
    <property type="evidence" value="ECO:0007669"/>
    <property type="project" value="InterPro"/>
</dbReference>
<evidence type="ECO:0000313" key="2">
    <source>
        <dbReference type="EMBL" id="EZQ07057.1"/>
    </source>
</evidence>
<dbReference type="PANTHER" id="PTHR23074">
    <property type="entry name" value="AAA DOMAIN-CONTAINING"/>
    <property type="match status" value="1"/>
</dbReference>
<protein>
    <submittedName>
        <fullName evidence="2">Cell division protein</fullName>
    </submittedName>
</protein>
<dbReference type="InterPro" id="IPR027417">
    <property type="entry name" value="P-loop_NTPase"/>
</dbReference>
<feature type="domain" description="AAA+ ATPase" evidence="1">
    <location>
        <begin position="134"/>
        <end position="268"/>
    </location>
</feature>
<dbReference type="SMART" id="SM00382">
    <property type="entry name" value="AAA"/>
    <property type="match status" value="1"/>
</dbReference>
<dbReference type="Pfam" id="PF17862">
    <property type="entry name" value="AAA_lid_3"/>
    <property type="match status" value="1"/>
</dbReference>
<name>A0A031LPP1_9CREN</name>
<evidence type="ECO:0000313" key="3">
    <source>
        <dbReference type="Proteomes" id="UP000024332"/>
    </source>
</evidence>
<gene>
    <name evidence="2" type="ORF">CM19_06830</name>
</gene>
<dbReference type="OrthoDB" id="77269at2157"/>
<dbReference type="RefSeq" id="WP_052349468.1">
    <property type="nucleotide sequence ID" value="NZ_JFZT01000039.1"/>
</dbReference>
<dbReference type="InterPro" id="IPR003593">
    <property type="entry name" value="AAA+_ATPase"/>
</dbReference>
<dbReference type="STRING" id="1160895.CM19_06830"/>
<dbReference type="EMBL" id="JFZT01000039">
    <property type="protein sequence ID" value="EZQ07057.1"/>
    <property type="molecule type" value="Genomic_DNA"/>
</dbReference>
<keyword evidence="3" id="KW-1185">Reference proteome</keyword>
<dbReference type="AlphaFoldDB" id="A0A031LPP1"/>
<dbReference type="PANTHER" id="PTHR23074:SF83">
    <property type="entry name" value="VACUOLAR PROTEIN SORTING-ASSOCIATED PROTEIN 4A"/>
    <property type="match status" value="1"/>
</dbReference>
<reference evidence="2 3" key="1">
    <citation type="submission" date="2014-03" db="EMBL/GenBank/DDBJ databases">
        <title>Draft genome sequence of the novel thermoacidophilic archaea Acidianus copahuensis ALE1 strain, isolated from Copahue volcanic area in Neuquen Argentina.</title>
        <authorList>
            <person name="Urbieta M.S."/>
            <person name="Rascovan N."/>
            <person name="Castro C."/>
            <person name="Revale S."/>
            <person name="Giaveno M.A."/>
            <person name="Vazquez M.P."/>
            <person name="Donati E.R."/>
        </authorList>
    </citation>
    <scope>NUCLEOTIDE SEQUENCE [LARGE SCALE GENOMIC DNA]</scope>
    <source>
        <strain evidence="2 3">ALE1</strain>
    </source>
</reference>
<dbReference type="SUPFAM" id="SSF52540">
    <property type="entry name" value="P-loop containing nucleoside triphosphate hydrolases"/>
    <property type="match status" value="1"/>
</dbReference>
<dbReference type="Pfam" id="PF00004">
    <property type="entry name" value="AAA"/>
    <property type="match status" value="1"/>
</dbReference>
<sequence>MSLEFLLLNEANVLINKGKIAEEEGDKESAANFYRKAAEMYERASEKVSPETREIYRINSRRLRAKSRTLLGRNKEVTIVEEEEPDFDSIARSMIVKSSVKFEDIVGMESIKELFMEVIFMATSKPEKEVKLDPPRSVLLYGPPGNGKTLLASALSSSLNSTFFNVNISNVLSRYVGDAPKMIGTIFSLARKMSPSIIFIDEIDSIAISREQRQNVGTGLIQKMLVEMDGFKSQQNFTLVVGSTNRPWDLDEAIINRFDYRIYVPLPDANAREGIFRHEIEGRGFTTEADYKELAENSEGYTGREISYVCKKAIMYMIRRVNDFSEKIIKFDVIKSDEIKRALKETKPTTTSDVLRKFEEWSDSHGSQ</sequence>
<organism evidence="2 3">
    <name type="scientific">Candidatus Acidianus copahuensis</name>
    <dbReference type="NCBI Taxonomy" id="1160895"/>
    <lineage>
        <taxon>Archaea</taxon>
        <taxon>Thermoproteota</taxon>
        <taxon>Thermoprotei</taxon>
        <taxon>Sulfolobales</taxon>
        <taxon>Sulfolobaceae</taxon>
        <taxon>Acidianus</taxon>
    </lineage>
</organism>
<evidence type="ECO:0000259" key="1">
    <source>
        <dbReference type="SMART" id="SM00382"/>
    </source>
</evidence>
<dbReference type="InterPro" id="IPR041569">
    <property type="entry name" value="AAA_lid_3"/>
</dbReference>
<dbReference type="GO" id="GO:0051301">
    <property type="term" value="P:cell division"/>
    <property type="evidence" value="ECO:0007669"/>
    <property type="project" value="UniProtKB-KW"/>
</dbReference>
<keyword evidence="2" id="KW-0131">Cell cycle</keyword>
<keyword evidence="2" id="KW-0132">Cell division</keyword>
<dbReference type="GO" id="GO:0016887">
    <property type="term" value="F:ATP hydrolysis activity"/>
    <property type="evidence" value="ECO:0007669"/>
    <property type="project" value="InterPro"/>
</dbReference>